<feature type="chain" id="PRO_5016454488" description="PEGA domain-containing protein" evidence="1">
    <location>
        <begin position="20"/>
        <end position="278"/>
    </location>
</feature>
<gene>
    <name evidence="2" type="ORF">DN745_06640</name>
</gene>
<reference evidence="2 3" key="1">
    <citation type="submission" date="2018-06" db="EMBL/GenBank/DDBJ databases">
        <title>Lujinxingia sediminis gen. nov. sp. nov., a new facultative anaerobic member of the class Deltaproteobacteria, and proposal of Lujinxingaceae fam. nov.</title>
        <authorList>
            <person name="Guo L.-Y."/>
            <person name="Li C.-M."/>
            <person name="Wang S."/>
            <person name="Du Z.-J."/>
        </authorList>
    </citation>
    <scope>NUCLEOTIDE SEQUENCE [LARGE SCALE GENOMIC DNA]</scope>
    <source>
        <strain evidence="2 3">FA350</strain>
    </source>
</reference>
<protein>
    <recommendedName>
        <fullName evidence="4">PEGA domain-containing protein</fullName>
    </recommendedName>
</protein>
<dbReference type="OrthoDB" id="5500980at2"/>
<organism evidence="2 3">
    <name type="scientific">Bradymonas sediminis</name>
    <dbReference type="NCBI Taxonomy" id="1548548"/>
    <lineage>
        <taxon>Bacteria</taxon>
        <taxon>Deltaproteobacteria</taxon>
        <taxon>Bradymonadales</taxon>
        <taxon>Bradymonadaceae</taxon>
        <taxon>Bradymonas</taxon>
    </lineage>
</organism>
<dbReference type="Proteomes" id="UP000249799">
    <property type="component" value="Chromosome"/>
</dbReference>
<dbReference type="AlphaFoldDB" id="A0A2Z4FJB6"/>
<sequence length="278" mass="30232">MIALCALALPLASATQAHAQSTPKARHASSQDSRYAQYFGDGLREFGEGNFERAIPNLLRAYALDSRAETLGLVISAYDKMGYCDAALRQLEVFESAHARASAPGLAECAKIGTVQLECVGAAGALAGESAQVNGRFEVTCGEAVRLPAGEHAVAVGEGASEKSRRKVRVLEGETVSLRLESIDPPKRWRPVTPEVSQLPDLPAYVERVPDAGFSYSVFLTQDGIYRVFVQAAADQPPAYFDLPFRPNILRLCDSGERYDRRLHECVPMEGLNITKFK</sequence>
<dbReference type="EMBL" id="CP030032">
    <property type="protein sequence ID" value="AWV89032.1"/>
    <property type="molecule type" value="Genomic_DNA"/>
</dbReference>
<proteinExistence type="predicted"/>
<keyword evidence="3" id="KW-1185">Reference proteome</keyword>
<accession>A0A2Z4FJB6</accession>
<feature type="signal peptide" evidence="1">
    <location>
        <begin position="1"/>
        <end position="19"/>
    </location>
</feature>
<evidence type="ECO:0000313" key="3">
    <source>
        <dbReference type="Proteomes" id="UP000249799"/>
    </source>
</evidence>
<name>A0A2Z4FJB6_9DELT</name>
<evidence type="ECO:0000313" key="2">
    <source>
        <dbReference type="EMBL" id="AWV89032.1"/>
    </source>
</evidence>
<evidence type="ECO:0008006" key="4">
    <source>
        <dbReference type="Google" id="ProtNLM"/>
    </source>
</evidence>
<dbReference type="KEGG" id="bsed:DN745_06640"/>
<evidence type="ECO:0000256" key="1">
    <source>
        <dbReference type="SAM" id="SignalP"/>
    </source>
</evidence>
<keyword evidence="1" id="KW-0732">Signal</keyword>